<dbReference type="PROSITE" id="PS50222">
    <property type="entry name" value="EF_HAND_2"/>
    <property type="match status" value="1"/>
</dbReference>
<evidence type="ECO:0000313" key="5">
    <source>
        <dbReference type="EMBL" id="CAF0741767.1"/>
    </source>
</evidence>
<dbReference type="Gene3D" id="1.10.238.10">
    <property type="entry name" value="EF-hand"/>
    <property type="match status" value="1"/>
</dbReference>
<evidence type="ECO:0000313" key="6">
    <source>
        <dbReference type="Proteomes" id="UP000663879"/>
    </source>
</evidence>
<name>A0A813NWP6_9BILA</name>
<evidence type="ECO:0000256" key="3">
    <source>
        <dbReference type="ARBA" id="ARBA00022837"/>
    </source>
</evidence>
<dbReference type="Proteomes" id="UP000663879">
    <property type="component" value="Unassembled WGS sequence"/>
</dbReference>
<dbReference type="Pfam" id="PF13499">
    <property type="entry name" value="EF-hand_7"/>
    <property type="match status" value="1"/>
</dbReference>
<accession>A0A813NWP6</accession>
<dbReference type="InterPro" id="IPR011992">
    <property type="entry name" value="EF-hand-dom_pair"/>
</dbReference>
<dbReference type="OrthoDB" id="5953812at2759"/>
<feature type="domain" description="EF-hand" evidence="4">
    <location>
        <begin position="152"/>
        <end position="187"/>
    </location>
</feature>
<protein>
    <recommendedName>
        <fullName evidence="4">EF-hand domain-containing protein</fullName>
    </recommendedName>
</protein>
<dbReference type="GO" id="GO:0005509">
    <property type="term" value="F:calcium ion binding"/>
    <property type="evidence" value="ECO:0007669"/>
    <property type="project" value="InterPro"/>
</dbReference>
<dbReference type="SUPFAM" id="SSF47473">
    <property type="entry name" value="EF-hand"/>
    <property type="match status" value="1"/>
</dbReference>
<dbReference type="CDD" id="cd00051">
    <property type="entry name" value="EFh"/>
    <property type="match status" value="1"/>
</dbReference>
<keyword evidence="6" id="KW-1185">Reference proteome</keyword>
<dbReference type="PROSITE" id="PS00018">
    <property type="entry name" value="EF_HAND_1"/>
    <property type="match status" value="1"/>
</dbReference>
<dbReference type="InterPro" id="IPR028846">
    <property type="entry name" value="Recoverin"/>
</dbReference>
<keyword evidence="1" id="KW-0479">Metal-binding</keyword>
<dbReference type="EMBL" id="CAJNOC010000302">
    <property type="protein sequence ID" value="CAF0741767.1"/>
    <property type="molecule type" value="Genomic_DNA"/>
</dbReference>
<reference evidence="5" key="1">
    <citation type="submission" date="2021-02" db="EMBL/GenBank/DDBJ databases">
        <authorList>
            <person name="Nowell W R."/>
        </authorList>
    </citation>
    <scope>NUCLEOTIDE SEQUENCE</scope>
    <source>
        <strain evidence="5">Ploen Becks lab</strain>
    </source>
</reference>
<dbReference type="AlphaFoldDB" id="A0A813NWP6"/>
<evidence type="ECO:0000259" key="4">
    <source>
        <dbReference type="PROSITE" id="PS50222"/>
    </source>
</evidence>
<dbReference type="InterPro" id="IPR002048">
    <property type="entry name" value="EF_hand_dom"/>
</dbReference>
<keyword evidence="2" id="KW-0677">Repeat</keyword>
<keyword evidence="3" id="KW-0106">Calcium</keyword>
<dbReference type="InterPro" id="IPR018247">
    <property type="entry name" value="EF_Hand_1_Ca_BS"/>
</dbReference>
<evidence type="ECO:0000256" key="1">
    <source>
        <dbReference type="ARBA" id="ARBA00022723"/>
    </source>
</evidence>
<comment type="caution">
    <text evidence="5">The sequence shown here is derived from an EMBL/GenBank/DDBJ whole genome shotgun (WGS) entry which is preliminary data.</text>
</comment>
<dbReference type="PANTHER" id="PTHR23055">
    <property type="entry name" value="CALCIUM BINDING PROTEINS"/>
    <property type="match status" value="1"/>
</dbReference>
<dbReference type="PANTHER" id="PTHR23055:SF167">
    <property type="entry name" value="EF-HAND DOMAIN-CONTAINING PROTEIN"/>
    <property type="match status" value="1"/>
</dbReference>
<organism evidence="5 6">
    <name type="scientific">Brachionus calyciflorus</name>
    <dbReference type="NCBI Taxonomy" id="104777"/>
    <lineage>
        <taxon>Eukaryota</taxon>
        <taxon>Metazoa</taxon>
        <taxon>Spiralia</taxon>
        <taxon>Gnathifera</taxon>
        <taxon>Rotifera</taxon>
        <taxon>Eurotatoria</taxon>
        <taxon>Monogononta</taxon>
        <taxon>Pseudotrocha</taxon>
        <taxon>Ploima</taxon>
        <taxon>Brachionidae</taxon>
        <taxon>Brachionus</taxon>
    </lineage>
</organism>
<gene>
    <name evidence="5" type="ORF">OXX778_LOCUS3429</name>
</gene>
<evidence type="ECO:0000256" key="2">
    <source>
        <dbReference type="ARBA" id="ARBA00022737"/>
    </source>
</evidence>
<sequence>MNVNINNQTASFGSKARRFTRRLSYGISKVLRDWNADQRDSMGNLRYHNEEQNPRVFNIDDLLQVTKFSKSEIQFIYRDFKIRCPNGILTEKGLAEIYSHLFSCGDTQLFSKHLFSAMSQQVLSSTNKNYRYKNEINFKEFLMVLSDIMRGSLEDRIKWLFYFYDINKDGRITIDEIESIIRSLYDLMGANVSPPVDEEVKLQHIENVIQKLNDIKSSEVSLGYNEFYKLFSKQAELIEGMMSVY</sequence>
<proteinExistence type="predicted"/>